<evidence type="ECO:0000256" key="1">
    <source>
        <dbReference type="SAM" id="Phobius"/>
    </source>
</evidence>
<reference evidence="2" key="1">
    <citation type="journal article" date="2020" name="Stud. Mycol.">
        <title>101 Dothideomycetes genomes: a test case for predicting lifestyles and emergence of pathogens.</title>
        <authorList>
            <person name="Haridas S."/>
            <person name="Albert R."/>
            <person name="Binder M."/>
            <person name="Bloem J."/>
            <person name="Labutti K."/>
            <person name="Salamov A."/>
            <person name="Andreopoulos B."/>
            <person name="Baker S."/>
            <person name="Barry K."/>
            <person name="Bills G."/>
            <person name="Bluhm B."/>
            <person name="Cannon C."/>
            <person name="Castanera R."/>
            <person name="Culley D."/>
            <person name="Daum C."/>
            <person name="Ezra D."/>
            <person name="Gonzalez J."/>
            <person name="Henrissat B."/>
            <person name="Kuo A."/>
            <person name="Liang C."/>
            <person name="Lipzen A."/>
            <person name="Lutzoni F."/>
            <person name="Magnuson J."/>
            <person name="Mondo S."/>
            <person name="Nolan M."/>
            <person name="Ohm R."/>
            <person name="Pangilinan J."/>
            <person name="Park H.-J."/>
            <person name="Ramirez L."/>
            <person name="Alfaro M."/>
            <person name="Sun H."/>
            <person name="Tritt A."/>
            <person name="Yoshinaga Y."/>
            <person name="Zwiers L.-H."/>
            <person name="Turgeon B."/>
            <person name="Goodwin S."/>
            <person name="Spatafora J."/>
            <person name="Crous P."/>
            <person name="Grigoriev I."/>
        </authorList>
    </citation>
    <scope>NUCLEOTIDE SEQUENCE</scope>
    <source>
        <strain evidence="2">CBS 279.74</strain>
    </source>
</reference>
<keyword evidence="1" id="KW-0472">Membrane</keyword>
<name>A0A6G1JS08_9PLEO</name>
<sequence>MGTAQSRPKHCVVDPPADFCPPWKRIADGVDTVAQAALFSKLSYVEIFNIICMLAAVIMLGIGLTYKRKMWKREYQEQGVLLKG</sequence>
<gene>
    <name evidence="2" type="ORF">K504DRAFT_463721</name>
</gene>
<accession>A0A6G1JS08</accession>
<organism evidence="2 3">
    <name type="scientific">Pleomassaria siparia CBS 279.74</name>
    <dbReference type="NCBI Taxonomy" id="1314801"/>
    <lineage>
        <taxon>Eukaryota</taxon>
        <taxon>Fungi</taxon>
        <taxon>Dikarya</taxon>
        <taxon>Ascomycota</taxon>
        <taxon>Pezizomycotina</taxon>
        <taxon>Dothideomycetes</taxon>
        <taxon>Pleosporomycetidae</taxon>
        <taxon>Pleosporales</taxon>
        <taxon>Pleomassariaceae</taxon>
        <taxon>Pleomassaria</taxon>
    </lineage>
</organism>
<dbReference type="Proteomes" id="UP000799428">
    <property type="component" value="Unassembled WGS sequence"/>
</dbReference>
<keyword evidence="3" id="KW-1185">Reference proteome</keyword>
<keyword evidence="1" id="KW-1133">Transmembrane helix</keyword>
<evidence type="ECO:0000313" key="3">
    <source>
        <dbReference type="Proteomes" id="UP000799428"/>
    </source>
</evidence>
<feature type="transmembrane region" description="Helical" evidence="1">
    <location>
        <begin position="47"/>
        <end position="66"/>
    </location>
</feature>
<evidence type="ECO:0000313" key="2">
    <source>
        <dbReference type="EMBL" id="KAF2703093.1"/>
    </source>
</evidence>
<proteinExistence type="predicted"/>
<keyword evidence="1" id="KW-0812">Transmembrane</keyword>
<dbReference type="EMBL" id="MU005789">
    <property type="protein sequence ID" value="KAF2703093.1"/>
    <property type="molecule type" value="Genomic_DNA"/>
</dbReference>
<protein>
    <submittedName>
        <fullName evidence="2">Uncharacterized protein</fullName>
    </submittedName>
</protein>
<dbReference type="AlphaFoldDB" id="A0A6G1JS08"/>